<evidence type="ECO:0000313" key="3">
    <source>
        <dbReference type="Proteomes" id="UP000031978"/>
    </source>
</evidence>
<protein>
    <submittedName>
        <fullName evidence="2">Uncharacterized protein</fullName>
    </submittedName>
</protein>
<sequence length="38" mass="4341">MNMHHETMFHLSSLVIAAVVVGIIVWSVSSVQKNRKKY</sequence>
<evidence type="ECO:0000256" key="1">
    <source>
        <dbReference type="SAM" id="Phobius"/>
    </source>
</evidence>
<reference evidence="2 3" key="1">
    <citation type="submission" date="2014-12" db="EMBL/GenBank/DDBJ databases">
        <title>Draft Genome Sequences of Five Spore-Forming Food Isolates of Bacillus pumilus.</title>
        <authorList>
            <person name="de Jong A."/>
            <person name="van Heel A.J."/>
            <person name="Montalban-Lopez M."/>
            <person name="Krawczyk A.O."/>
            <person name="Berendsen E.M."/>
            <person name="Wells-Bennik M."/>
            <person name="Kuipers O.P."/>
        </authorList>
    </citation>
    <scope>NUCLEOTIDE SEQUENCE [LARGE SCALE GENOMIC DNA]</scope>
    <source>
        <strain evidence="2 3">B4127</strain>
    </source>
</reference>
<gene>
    <name evidence="2" type="ORF">B4127_0400</name>
</gene>
<dbReference type="AlphaFoldDB" id="A0AB34QZ85"/>
<comment type="caution">
    <text evidence="2">The sequence shown here is derived from an EMBL/GenBank/DDBJ whole genome shotgun (WGS) entry which is preliminary data.</text>
</comment>
<organism evidence="2 3">
    <name type="scientific">Bacillus pumilus</name>
    <name type="common">Bacillus mesentericus</name>
    <dbReference type="NCBI Taxonomy" id="1408"/>
    <lineage>
        <taxon>Bacteria</taxon>
        <taxon>Bacillati</taxon>
        <taxon>Bacillota</taxon>
        <taxon>Bacilli</taxon>
        <taxon>Bacillales</taxon>
        <taxon>Bacillaceae</taxon>
        <taxon>Bacillus</taxon>
    </lineage>
</organism>
<dbReference type="Proteomes" id="UP000031978">
    <property type="component" value="Unassembled WGS sequence"/>
</dbReference>
<evidence type="ECO:0000313" key="2">
    <source>
        <dbReference type="EMBL" id="KIL19293.1"/>
    </source>
</evidence>
<dbReference type="EMBL" id="JXCL01000020">
    <property type="protein sequence ID" value="KIL19293.1"/>
    <property type="molecule type" value="Genomic_DNA"/>
</dbReference>
<feature type="transmembrane region" description="Helical" evidence="1">
    <location>
        <begin position="12"/>
        <end position="31"/>
    </location>
</feature>
<name>A0AB34QZ85_BACPU</name>
<accession>A0AB34QZ85</accession>
<keyword evidence="1" id="KW-0812">Transmembrane</keyword>
<proteinExistence type="predicted"/>
<keyword evidence="1" id="KW-1133">Transmembrane helix</keyword>
<keyword evidence="1" id="KW-0472">Membrane</keyword>